<dbReference type="InterPro" id="IPR009057">
    <property type="entry name" value="Homeodomain-like_sf"/>
</dbReference>
<dbReference type="KEGG" id="ppsc:EHS13_03435"/>
<dbReference type="SUPFAM" id="SSF46689">
    <property type="entry name" value="Homeodomain-like"/>
    <property type="match status" value="1"/>
</dbReference>
<evidence type="ECO:0000256" key="2">
    <source>
        <dbReference type="ARBA" id="ARBA00023125"/>
    </source>
</evidence>
<dbReference type="PANTHER" id="PTHR43280">
    <property type="entry name" value="ARAC-FAMILY TRANSCRIPTIONAL REGULATOR"/>
    <property type="match status" value="1"/>
</dbReference>
<dbReference type="InterPro" id="IPR018060">
    <property type="entry name" value="HTH_AraC"/>
</dbReference>
<dbReference type="Proteomes" id="UP000426246">
    <property type="component" value="Chromosome"/>
</dbReference>
<dbReference type="Pfam" id="PF12833">
    <property type="entry name" value="HTH_18"/>
    <property type="match status" value="1"/>
</dbReference>
<gene>
    <name evidence="5" type="ORF">EHS13_03435</name>
</gene>
<name>A0A6B8RCL0_9BACL</name>
<dbReference type="EMBL" id="CP034235">
    <property type="protein sequence ID" value="QGQ94029.1"/>
    <property type="molecule type" value="Genomic_DNA"/>
</dbReference>
<dbReference type="InterPro" id="IPR018062">
    <property type="entry name" value="HTH_AraC-typ_CS"/>
</dbReference>
<dbReference type="Gene3D" id="1.10.10.60">
    <property type="entry name" value="Homeodomain-like"/>
    <property type="match status" value="2"/>
</dbReference>
<dbReference type="GO" id="GO:0043565">
    <property type="term" value="F:sequence-specific DNA binding"/>
    <property type="evidence" value="ECO:0007669"/>
    <property type="project" value="InterPro"/>
</dbReference>
<evidence type="ECO:0000259" key="4">
    <source>
        <dbReference type="PROSITE" id="PS01124"/>
    </source>
</evidence>
<dbReference type="InterPro" id="IPR020449">
    <property type="entry name" value="Tscrpt_reg_AraC-type_HTH"/>
</dbReference>
<keyword evidence="3" id="KW-0804">Transcription</keyword>
<keyword evidence="1" id="KW-0805">Transcription regulation</keyword>
<reference evidence="6" key="1">
    <citation type="submission" date="2018-11" db="EMBL/GenBank/DDBJ databases">
        <title>Complete genome sequence of Paenibacillus sp. ML311-T8.</title>
        <authorList>
            <person name="Nam Y.-D."/>
            <person name="Kang J."/>
            <person name="Chung W.-H."/>
            <person name="Park Y.S."/>
        </authorList>
    </citation>
    <scope>NUCLEOTIDE SEQUENCE [LARGE SCALE GENOMIC DNA]</scope>
    <source>
        <strain evidence="6">ML311-T8</strain>
    </source>
</reference>
<sequence length="151" mass="17016">MLSKTRGGYIPNIILQKAQSFELLYLLLENAFGSVDTMDMRKQSHSFLSILLKIVTQPEASLSLADISKDLHMNPTYISNHFKAMFGKSPILLHREIKIAKAKSLLEIQGINITEISASLGFNDLQTFTRLFKKYTGITPSQYKGLFDKST</sequence>
<feature type="domain" description="HTH araC/xylS-type" evidence="4">
    <location>
        <begin position="45"/>
        <end position="146"/>
    </location>
</feature>
<dbReference type="SMART" id="SM00342">
    <property type="entry name" value="HTH_ARAC"/>
    <property type="match status" value="1"/>
</dbReference>
<dbReference type="AlphaFoldDB" id="A0A6B8RCL0"/>
<dbReference type="PROSITE" id="PS01124">
    <property type="entry name" value="HTH_ARAC_FAMILY_2"/>
    <property type="match status" value="1"/>
</dbReference>
<dbReference type="PROSITE" id="PS00041">
    <property type="entry name" value="HTH_ARAC_FAMILY_1"/>
    <property type="match status" value="1"/>
</dbReference>
<keyword evidence="2" id="KW-0238">DNA-binding</keyword>
<organism evidence="5 6">
    <name type="scientific">Paenibacillus psychroresistens</name>
    <dbReference type="NCBI Taxonomy" id="1778678"/>
    <lineage>
        <taxon>Bacteria</taxon>
        <taxon>Bacillati</taxon>
        <taxon>Bacillota</taxon>
        <taxon>Bacilli</taxon>
        <taxon>Bacillales</taxon>
        <taxon>Paenibacillaceae</taxon>
        <taxon>Paenibacillus</taxon>
    </lineage>
</organism>
<evidence type="ECO:0000313" key="6">
    <source>
        <dbReference type="Proteomes" id="UP000426246"/>
    </source>
</evidence>
<accession>A0A6B8RCL0</accession>
<dbReference type="RefSeq" id="WP_155699026.1">
    <property type="nucleotide sequence ID" value="NZ_CP034235.1"/>
</dbReference>
<keyword evidence="6" id="KW-1185">Reference proteome</keyword>
<protein>
    <submittedName>
        <fullName evidence="5">AraC family transcriptional regulator</fullName>
    </submittedName>
</protein>
<dbReference type="PANTHER" id="PTHR43280:SF28">
    <property type="entry name" value="HTH-TYPE TRANSCRIPTIONAL ACTIVATOR RHAS"/>
    <property type="match status" value="1"/>
</dbReference>
<evidence type="ECO:0000256" key="1">
    <source>
        <dbReference type="ARBA" id="ARBA00023015"/>
    </source>
</evidence>
<dbReference type="PRINTS" id="PR00032">
    <property type="entry name" value="HTHARAC"/>
</dbReference>
<dbReference type="GO" id="GO:0003700">
    <property type="term" value="F:DNA-binding transcription factor activity"/>
    <property type="evidence" value="ECO:0007669"/>
    <property type="project" value="InterPro"/>
</dbReference>
<proteinExistence type="predicted"/>
<evidence type="ECO:0000256" key="3">
    <source>
        <dbReference type="ARBA" id="ARBA00023163"/>
    </source>
</evidence>
<evidence type="ECO:0000313" key="5">
    <source>
        <dbReference type="EMBL" id="QGQ94029.1"/>
    </source>
</evidence>